<organism evidence="2 3">
    <name type="scientific">Reticulomyxa filosa</name>
    <dbReference type="NCBI Taxonomy" id="46433"/>
    <lineage>
        <taxon>Eukaryota</taxon>
        <taxon>Sar</taxon>
        <taxon>Rhizaria</taxon>
        <taxon>Retaria</taxon>
        <taxon>Foraminifera</taxon>
        <taxon>Monothalamids</taxon>
        <taxon>Reticulomyxidae</taxon>
        <taxon>Reticulomyxa</taxon>
    </lineage>
</organism>
<keyword evidence="1" id="KW-0472">Membrane</keyword>
<evidence type="ECO:0000313" key="2">
    <source>
        <dbReference type="EMBL" id="ETO24388.1"/>
    </source>
</evidence>
<name>X6NET6_RETFI</name>
<dbReference type="Proteomes" id="UP000023152">
    <property type="component" value="Unassembled WGS sequence"/>
</dbReference>
<proteinExistence type="predicted"/>
<accession>X6NET6</accession>
<evidence type="ECO:0000313" key="3">
    <source>
        <dbReference type="Proteomes" id="UP000023152"/>
    </source>
</evidence>
<keyword evidence="3" id="KW-1185">Reference proteome</keyword>
<feature type="transmembrane region" description="Helical" evidence="1">
    <location>
        <begin position="12"/>
        <end position="36"/>
    </location>
</feature>
<keyword evidence="1" id="KW-0812">Transmembrane</keyword>
<reference evidence="2 3" key="1">
    <citation type="journal article" date="2013" name="Curr. Biol.">
        <title>The Genome of the Foraminiferan Reticulomyxa filosa.</title>
        <authorList>
            <person name="Glockner G."/>
            <person name="Hulsmann N."/>
            <person name="Schleicher M."/>
            <person name="Noegel A.A."/>
            <person name="Eichinger L."/>
            <person name="Gallinger C."/>
            <person name="Pawlowski J."/>
            <person name="Sierra R."/>
            <person name="Euteneuer U."/>
            <person name="Pillet L."/>
            <person name="Moustafa A."/>
            <person name="Platzer M."/>
            <person name="Groth M."/>
            <person name="Szafranski K."/>
            <person name="Schliwa M."/>
        </authorList>
    </citation>
    <scope>NUCLEOTIDE SEQUENCE [LARGE SCALE GENOMIC DNA]</scope>
</reference>
<dbReference type="EMBL" id="ASPP01009246">
    <property type="protein sequence ID" value="ETO24388.1"/>
    <property type="molecule type" value="Genomic_DNA"/>
</dbReference>
<protein>
    <submittedName>
        <fullName evidence="2">Uncharacterized protein</fullName>
    </submittedName>
</protein>
<gene>
    <name evidence="2" type="ORF">RFI_12768</name>
</gene>
<evidence type="ECO:0000256" key="1">
    <source>
        <dbReference type="SAM" id="Phobius"/>
    </source>
</evidence>
<sequence>MKEFFVLFCSFFLNCDFFFFIFFFSCVVVVCLITYYVSDWELLYYCANRNNMWTFFLMKLFISYIIKNDKKQTVCISFIKDGKLENIKFIDFIKRFKQNVYPINEKIFAFLIDKINFTNVGYFFNKKIAVFRMLLVNANQHYKIYAFVVLSDTDPPHQNKKNYFFLFSCRNCHQ</sequence>
<keyword evidence="1" id="KW-1133">Transmembrane helix</keyword>
<comment type="caution">
    <text evidence="2">The sequence shown here is derived from an EMBL/GenBank/DDBJ whole genome shotgun (WGS) entry which is preliminary data.</text>
</comment>
<dbReference type="AlphaFoldDB" id="X6NET6"/>